<name>A0A835Y0U0_9CHLO</name>
<evidence type="ECO:0000256" key="1">
    <source>
        <dbReference type="SAM" id="MobiDB-lite"/>
    </source>
</evidence>
<feature type="compositionally biased region" description="Polar residues" evidence="1">
    <location>
        <begin position="479"/>
        <end position="491"/>
    </location>
</feature>
<organism evidence="3 4">
    <name type="scientific">Edaphochlamys debaryana</name>
    <dbReference type="NCBI Taxonomy" id="47281"/>
    <lineage>
        <taxon>Eukaryota</taxon>
        <taxon>Viridiplantae</taxon>
        <taxon>Chlorophyta</taxon>
        <taxon>core chlorophytes</taxon>
        <taxon>Chlorophyceae</taxon>
        <taxon>CS clade</taxon>
        <taxon>Chlamydomonadales</taxon>
        <taxon>Chlamydomonadales incertae sedis</taxon>
        <taxon>Edaphochlamys</taxon>
    </lineage>
</organism>
<sequence length="829" mass="87143">MYGDVSNFDEVGPVRGIAMGYTDAYVDEASQTYYPRGVYQISLIYGDYPAPPGTSVTVLPRGSGPRADLPETRASLTWAQLGPLAELGVGSLQSVLVCCSDDNMVESLRLVRQLTGDTKLGLPVCSGYPVNVIRPPDFPKWAGLLLGVQQPIGSSEWVVASVQFVWAEDQPTLVYSPPPLPPSPRLQLPPLPPMQGASDWYSIAAGVVEFETQAPVTPMFLTKRAFPVAVDDQYQAVVSATRYNKGAVLALGSENMLDRCCGGALSEEDLTAPAESGIARMLLQGALWASWYAVKTGSVKTGSVKVRVSHPQYINFARWLAGQRPGGRKIFLEPEEWGANGWVMTPQLFIRAIHGTLQIHGGKRQPLDLYIMGPDDDAYSNPAMATALKDYLTAGAAAMFLGPNPIALPGGSPVPLPGPTPSPKKNRKRRPPPLAEVIDIEVGGEPSPSPPPPASPAPPASKRTRPKRPRAAARRLHSFEQQATTATTVRQSAVATEATSEASIADSATSKGASARLSTRIFMLEDAFGDLGLSGAGRARPGLGWAHDGEDEEAEEGPLVGLAAGGAEADGSGRRRGRGLLQFRNGTVAERGINQVTGNVGIFFSPASISPVPPGVVSVVVEPRSDVANAELAAGAYVQYLQGRPPAGFNLAQTTMAISKARLAIPRGTPGSDGLYTLIDAVIKLGGTIPNVVFRPPSPPPPPVRASPPPPGVRASPPPSGGTGQWSYLGCYLDSAATRVLPFRLSVADRSLSVAKCGQLAAQSSLTVFGLQGSTCFGGSDKAAATALGKSATDNDCATLCGGDRTQMCGLVSATRVLLSLYEMRRTGR</sequence>
<feature type="compositionally biased region" description="Pro residues" evidence="1">
    <location>
        <begin position="447"/>
        <end position="459"/>
    </location>
</feature>
<dbReference type="PROSITE" id="PS51212">
    <property type="entry name" value="WSC"/>
    <property type="match status" value="1"/>
</dbReference>
<dbReference type="PANTHER" id="PTHR45691:SF6">
    <property type="entry name" value="PROTEIN DIAPHANOUS"/>
    <property type="match status" value="1"/>
</dbReference>
<reference evidence="3" key="1">
    <citation type="journal article" date="2020" name="bioRxiv">
        <title>Comparative genomics of Chlamydomonas.</title>
        <authorList>
            <person name="Craig R.J."/>
            <person name="Hasan A.R."/>
            <person name="Ness R.W."/>
            <person name="Keightley P.D."/>
        </authorList>
    </citation>
    <scope>NUCLEOTIDE SEQUENCE</scope>
    <source>
        <strain evidence="3">CCAP 11/70</strain>
    </source>
</reference>
<protein>
    <recommendedName>
        <fullName evidence="2">WSC domain-containing protein</fullName>
    </recommendedName>
</protein>
<dbReference type="EMBL" id="JAEHOE010000077">
    <property type="protein sequence ID" value="KAG2489079.1"/>
    <property type="molecule type" value="Genomic_DNA"/>
</dbReference>
<evidence type="ECO:0000313" key="3">
    <source>
        <dbReference type="EMBL" id="KAG2489079.1"/>
    </source>
</evidence>
<dbReference type="AlphaFoldDB" id="A0A835Y0U0"/>
<accession>A0A835Y0U0</accession>
<comment type="caution">
    <text evidence="3">The sequence shown here is derived from an EMBL/GenBank/DDBJ whole genome shotgun (WGS) entry which is preliminary data.</text>
</comment>
<dbReference type="Proteomes" id="UP000612055">
    <property type="component" value="Unassembled WGS sequence"/>
</dbReference>
<dbReference type="GO" id="GO:0005884">
    <property type="term" value="C:actin filament"/>
    <property type="evidence" value="ECO:0007669"/>
    <property type="project" value="TreeGrafter"/>
</dbReference>
<feature type="region of interest" description="Disordered" evidence="1">
    <location>
        <begin position="695"/>
        <end position="721"/>
    </location>
</feature>
<feature type="compositionally biased region" description="Pro residues" evidence="1">
    <location>
        <begin position="696"/>
        <end position="720"/>
    </location>
</feature>
<dbReference type="InterPro" id="IPR002889">
    <property type="entry name" value="WSC_carb-bd"/>
</dbReference>
<evidence type="ECO:0000313" key="4">
    <source>
        <dbReference type="Proteomes" id="UP000612055"/>
    </source>
</evidence>
<feature type="compositionally biased region" description="Pro residues" evidence="1">
    <location>
        <begin position="412"/>
        <end position="422"/>
    </location>
</feature>
<proteinExistence type="predicted"/>
<feature type="region of interest" description="Disordered" evidence="1">
    <location>
        <begin position="411"/>
        <end position="491"/>
    </location>
</feature>
<gene>
    <name evidence="3" type="ORF">HYH03_012514</name>
</gene>
<evidence type="ECO:0000259" key="2">
    <source>
        <dbReference type="PROSITE" id="PS51212"/>
    </source>
</evidence>
<keyword evidence="4" id="KW-1185">Reference proteome</keyword>
<feature type="domain" description="WSC" evidence="2">
    <location>
        <begin position="725"/>
        <end position="821"/>
    </location>
</feature>
<dbReference type="PANTHER" id="PTHR45691">
    <property type="entry name" value="PROTEIN DIAPHANOUS"/>
    <property type="match status" value="1"/>
</dbReference>
<dbReference type="Pfam" id="PF01822">
    <property type="entry name" value="WSC"/>
    <property type="match status" value="1"/>
</dbReference>
<dbReference type="InterPro" id="IPR051412">
    <property type="entry name" value="Formin_Homology_Diaphanous_sf"/>
</dbReference>
<dbReference type="SMART" id="SM00321">
    <property type="entry name" value="WSC"/>
    <property type="match status" value="1"/>
</dbReference>
<dbReference type="GO" id="GO:0030041">
    <property type="term" value="P:actin filament polymerization"/>
    <property type="evidence" value="ECO:0007669"/>
    <property type="project" value="TreeGrafter"/>
</dbReference>
<feature type="compositionally biased region" description="Basic residues" evidence="1">
    <location>
        <begin position="462"/>
        <end position="476"/>
    </location>
</feature>
<dbReference type="OrthoDB" id="537843at2759"/>